<evidence type="ECO:0000313" key="3">
    <source>
        <dbReference type="Proteomes" id="UP000219813"/>
    </source>
</evidence>
<keyword evidence="3" id="KW-1185">Reference proteome</keyword>
<dbReference type="VEuPathDB" id="PlasmoDB:PmUG01_05042900"/>
<keyword evidence="1" id="KW-0472">Membrane</keyword>
<sequence>MEQKTKLYIIVKIAAFLLLTWIFHFDNDRSTFIKSLNKNCYDDRKLAIGNHRLLTKYKQDKDLRNTWLKEKFPYNEINIQKDISRNEKGVNEKNKQSNRNLINKDQYYTEIIDYNNGMFDGKHFHFEKKWIKKKDYDDFVEKNSRICDIALKKVKFKSYGFGFFLFLLLFSLGIGIPVLTKLKFLESIWKMMEESELLKEACKSIKTFMENEQPYLYLVLFILLMFMVSIMFLVAIYKILRNNEKYNKIKLMT</sequence>
<dbReference type="OrthoDB" id="10669034at2759"/>
<protein>
    <submittedName>
        <fullName evidence="2">Fam-m protein</fullName>
    </submittedName>
</protein>
<dbReference type="Pfam" id="PF12420">
    <property type="entry name" value="DUF3671"/>
    <property type="match status" value="1"/>
</dbReference>
<dbReference type="AlphaFoldDB" id="A0A1D3JM60"/>
<organism evidence="2 3">
    <name type="scientific">Plasmodium malariae</name>
    <dbReference type="NCBI Taxonomy" id="5858"/>
    <lineage>
        <taxon>Eukaryota</taxon>
        <taxon>Sar</taxon>
        <taxon>Alveolata</taxon>
        <taxon>Apicomplexa</taxon>
        <taxon>Aconoidasida</taxon>
        <taxon>Haemosporida</taxon>
        <taxon>Plasmodiidae</taxon>
        <taxon>Plasmodium</taxon>
        <taxon>Plasmodium (Plasmodium)</taxon>
    </lineage>
</organism>
<keyword evidence="1" id="KW-1133">Transmembrane helix</keyword>
<dbReference type="KEGG" id="pmal:PMUG01_05042900"/>
<feature type="transmembrane region" description="Helical" evidence="1">
    <location>
        <begin position="159"/>
        <end position="179"/>
    </location>
</feature>
<feature type="transmembrane region" description="Helical" evidence="1">
    <location>
        <begin position="6"/>
        <end position="25"/>
    </location>
</feature>
<reference evidence="2 3" key="1">
    <citation type="submission" date="2016-06" db="EMBL/GenBank/DDBJ databases">
        <authorList>
            <consortium name="Pathogen Informatics"/>
        </authorList>
    </citation>
    <scope>NUCLEOTIDE SEQUENCE [LARGE SCALE GENOMIC DNA]</scope>
</reference>
<dbReference type="Proteomes" id="UP000219813">
    <property type="component" value="Chromosome 5"/>
</dbReference>
<name>A0A1D3JM60_PLAMA</name>
<proteinExistence type="predicted"/>
<accession>A0A1D3JM60</accession>
<dbReference type="InterPro" id="IPR022139">
    <property type="entry name" value="Fam-L/Fam-M-like_plasmodium"/>
</dbReference>
<dbReference type="RefSeq" id="XP_028860571.1">
    <property type="nucleotide sequence ID" value="XM_029003646.1"/>
</dbReference>
<evidence type="ECO:0000313" key="2">
    <source>
        <dbReference type="EMBL" id="SBT87566.1"/>
    </source>
</evidence>
<gene>
    <name evidence="2" type="primary">PmUG01_05042900</name>
    <name evidence="2" type="ORF">PMUG01_05042900</name>
</gene>
<evidence type="ECO:0000256" key="1">
    <source>
        <dbReference type="SAM" id="Phobius"/>
    </source>
</evidence>
<dbReference type="GeneID" id="39867471"/>
<dbReference type="EMBL" id="LT594626">
    <property type="protein sequence ID" value="SBT87566.1"/>
    <property type="molecule type" value="Genomic_DNA"/>
</dbReference>
<feature type="transmembrane region" description="Helical" evidence="1">
    <location>
        <begin position="215"/>
        <end position="240"/>
    </location>
</feature>
<keyword evidence="1" id="KW-0812">Transmembrane</keyword>